<dbReference type="GO" id="GO:0016301">
    <property type="term" value="F:kinase activity"/>
    <property type="evidence" value="ECO:0007669"/>
    <property type="project" value="UniProtKB-KW"/>
</dbReference>
<dbReference type="EMBL" id="RDCJ01000113">
    <property type="protein sequence ID" value="RMW43980.1"/>
    <property type="molecule type" value="Genomic_DNA"/>
</dbReference>
<evidence type="ECO:0000259" key="5">
    <source>
        <dbReference type="Pfam" id="PF00288"/>
    </source>
</evidence>
<keyword evidence="8" id="KW-1185">Reference proteome</keyword>
<evidence type="ECO:0000313" key="8">
    <source>
        <dbReference type="Proteomes" id="UP000238378"/>
    </source>
</evidence>
<dbReference type="Pfam" id="PF00288">
    <property type="entry name" value="GHMP_kinases_N"/>
    <property type="match status" value="1"/>
</dbReference>
<evidence type="ECO:0000313" key="9">
    <source>
        <dbReference type="Proteomes" id="UP000276249"/>
    </source>
</evidence>
<gene>
    <name evidence="6" type="ORF">C6Y08_12580</name>
    <name evidence="7" type="ORF">D6U18_15535</name>
</gene>
<reference evidence="7 9" key="2">
    <citation type="submission" date="2018-10" db="EMBL/GenBank/DDBJ databases">
        <title>Genome sequences of five Lactobacillus pentosus strains isolated from brines of traditionally fermented spanish-style green table olives and differences between them.</title>
        <authorList>
            <person name="Jimenez Diaz R."/>
        </authorList>
    </citation>
    <scope>NUCLEOTIDE SEQUENCE [LARGE SCALE GENOMIC DNA]</scope>
    <source>
        <strain evidence="7 9">IG10</strain>
    </source>
</reference>
<reference evidence="6 8" key="1">
    <citation type="submission" date="2018-03" db="EMBL/GenBank/DDBJ databases">
        <title>Draft Genome Sequences of six Lactobacillus pentosus Strains Isolated from Brines of Traditionally Fermented Spanish-Style Green Table Olives.</title>
        <authorList>
            <person name="Calero-Delgado B."/>
            <person name="Martin-Platero A.M."/>
            <person name="Perez-Pulido A.J."/>
            <person name="Benitez-Cabello A."/>
            <person name="Casimiro-Soriguer C.S."/>
            <person name="Martinez-Bueno M."/>
            <person name="Arroyo-Lopez F.N."/>
            <person name="Rodriguez-Gomez F."/>
            <person name="Bautista-Gallego J."/>
            <person name="Garrido-Fernandez A."/>
            <person name="Jimenez-Diaz R."/>
        </authorList>
    </citation>
    <scope>NUCLEOTIDE SEQUENCE [LARGE SCALE GENOMIC DNA]</scope>
    <source>
        <strain evidence="6 8">IG2</strain>
    </source>
</reference>
<dbReference type="Proteomes" id="UP000238378">
    <property type="component" value="Unassembled WGS sequence"/>
</dbReference>
<dbReference type="SUPFAM" id="SSF54211">
    <property type="entry name" value="Ribosomal protein S5 domain 2-like"/>
    <property type="match status" value="1"/>
</dbReference>
<accession>A0ABD7IL87</accession>
<dbReference type="InterPro" id="IPR006203">
    <property type="entry name" value="GHMP_knse_ATP-bd_CS"/>
</dbReference>
<evidence type="ECO:0000313" key="7">
    <source>
        <dbReference type="EMBL" id="RMW43980.1"/>
    </source>
</evidence>
<dbReference type="GO" id="GO:0005524">
    <property type="term" value="F:ATP binding"/>
    <property type="evidence" value="ECO:0007669"/>
    <property type="project" value="UniProtKB-KW"/>
</dbReference>
<dbReference type="RefSeq" id="WP_105961665.1">
    <property type="nucleotide sequence ID" value="NZ_JAHLCJ010000005.1"/>
</dbReference>
<dbReference type="Gene3D" id="3.30.230.10">
    <property type="match status" value="1"/>
</dbReference>
<organism evidence="7 9">
    <name type="scientific">Lactiplantibacillus pentosus</name>
    <name type="common">Lactobacillus pentosus</name>
    <dbReference type="NCBI Taxonomy" id="1589"/>
    <lineage>
        <taxon>Bacteria</taxon>
        <taxon>Bacillati</taxon>
        <taxon>Bacillota</taxon>
        <taxon>Bacilli</taxon>
        <taxon>Lactobacillales</taxon>
        <taxon>Lactobacillaceae</taxon>
        <taxon>Lactiplantibacillus</taxon>
    </lineage>
</organism>
<keyword evidence="3" id="KW-0418">Kinase</keyword>
<dbReference type="EMBL" id="PVOB01000202">
    <property type="protein sequence ID" value="PRO93824.1"/>
    <property type="molecule type" value="Genomic_DNA"/>
</dbReference>
<dbReference type="InterPro" id="IPR020568">
    <property type="entry name" value="Ribosomal_Su5_D2-typ_SF"/>
</dbReference>
<evidence type="ECO:0000256" key="1">
    <source>
        <dbReference type="ARBA" id="ARBA00022679"/>
    </source>
</evidence>
<dbReference type="InterPro" id="IPR012363">
    <property type="entry name" value="PduX"/>
</dbReference>
<dbReference type="InterPro" id="IPR006204">
    <property type="entry name" value="GHMP_kinase_N_dom"/>
</dbReference>
<evidence type="ECO:0000256" key="3">
    <source>
        <dbReference type="ARBA" id="ARBA00022777"/>
    </source>
</evidence>
<dbReference type="AlphaFoldDB" id="A0ABD7IL87"/>
<keyword evidence="1" id="KW-0808">Transferase</keyword>
<evidence type="ECO:0000256" key="4">
    <source>
        <dbReference type="ARBA" id="ARBA00022840"/>
    </source>
</evidence>
<dbReference type="PIRSF" id="PIRSF033887">
    <property type="entry name" value="PduX"/>
    <property type="match status" value="1"/>
</dbReference>
<comment type="caution">
    <text evidence="7">The sequence shown here is derived from an EMBL/GenBank/DDBJ whole genome shotgun (WGS) entry which is preliminary data.</text>
</comment>
<sequence>MPINLNSKVKFIPDNSGLVRVVPSYKTKVIAAIKGLAELLKITVSGTFIVESRIPEGKGLSSSSADLVAAIRAFIDYSKIKVNLEQIGKIISTVELSDAVMYDKSVLFYNRIGQCEEKYDFLPSITILAVDEGGVIDTISCYKKRQEQTLNTFYLQETLLADLRHVMKKRDVSAIGRVCTQSAIINQDVLPKKYLTEMLQIVDDFSILGVIVSHTGTYIGLLLDQTESDYERKLALVTHELKAKSLEYHIYTT</sequence>
<feature type="domain" description="GHMP kinase N-terminal" evidence="5">
    <location>
        <begin position="30"/>
        <end position="95"/>
    </location>
</feature>
<keyword evidence="4" id="KW-0067">ATP-binding</keyword>
<dbReference type="InterPro" id="IPR014721">
    <property type="entry name" value="Ribsml_uS5_D2-typ_fold_subgr"/>
</dbReference>
<evidence type="ECO:0000256" key="2">
    <source>
        <dbReference type="ARBA" id="ARBA00022741"/>
    </source>
</evidence>
<dbReference type="PROSITE" id="PS00627">
    <property type="entry name" value="GHMP_KINASES_ATP"/>
    <property type="match status" value="1"/>
</dbReference>
<keyword evidence="2" id="KW-0547">Nucleotide-binding</keyword>
<protein>
    <recommendedName>
        <fullName evidence="5">GHMP kinase N-terminal domain-containing protein</fullName>
    </recommendedName>
</protein>
<proteinExistence type="predicted"/>
<evidence type="ECO:0000313" key="6">
    <source>
        <dbReference type="EMBL" id="PRO93824.1"/>
    </source>
</evidence>
<dbReference type="Proteomes" id="UP000276249">
    <property type="component" value="Unassembled WGS sequence"/>
</dbReference>
<name>A0ABD7IL87_LACPE</name>